<dbReference type="Proteomes" id="UP000886858">
    <property type="component" value="Unassembled WGS sequence"/>
</dbReference>
<evidence type="ECO:0000313" key="1">
    <source>
        <dbReference type="EMBL" id="HJA91898.1"/>
    </source>
</evidence>
<gene>
    <name evidence="1" type="ORF">H9717_02065</name>
</gene>
<reference evidence="1" key="2">
    <citation type="submission" date="2021-04" db="EMBL/GenBank/DDBJ databases">
        <authorList>
            <person name="Gilroy R."/>
        </authorList>
    </citation>
    <scope>NUCLEOTIDE SEQUENCE</scope>
    <source>
        <strain evidence="1">CHK179-7159</strain>
    </source>
</reference>
<evidence type="ECO:0000313" key="2">
    <source>
        <dbReference type="Proteomes" id="UP000886858"/>
    </source>
</evidence>
<proteinExistence type="predicted"/>
<accession>A0A9D2I536</accession>
<protein>
    <submittedName>
        <fullName evidence="1">Bacteriophage Gp15 family protein</fullName>
    </submittedName>
</protein>
<name>A0A9D2I536_9FIRM</name>
<dbReference type="Pfam" id="PF06854">
    <property type="entry name" value="Phage_Gp15"/>
    <property type="match status" value="1"/>
</dbReference>
<dbReference type="InterPro" id="IPR009660">
    <property type="entry name" value="Phage_A500_Gp15"/>
</dbReference>
<comment type="caution">
    <text evidence="1">The sequence shown here is derived from an EMBL/GenBank/DDBJ whole genome shotgun (WGS) entry which is preliminary data.</text>
</comment>
<sequence length="208" mass="24801">MENNFNILLDPLPEEWQGYPIDSDFQTGIQIFWILDDNDLSNWEKLAQCREFLFPEEAPGTADKIWAAVTWFLNGWNTDNLPRGKAEAPVMSYQKDQWRIWVAFRRQYGIDLNMEKVHFWCFMALLRNLDECSFTRVVDIRGKKITGKMSKEERKWYREMKSMYDLKEPRAKREYTEEEVAKIDAFDEMKKKIAARKAAAKAFQEMTK</sequence>
<reference evidence="1" key="1">
    <citation type="journal article" date="2021" name="PeerJ">
        <title>Extensive microbial diversity within the chicken gut microbiome revealed by metagenomics and culture.</title>
        <authorList>
            <person name="Gilroy R."/>
            <person name="Ravi A."/>
            <person name="Getino M."/>
            <person name="Pursley I."/>
            <person name="Horton D.L."/>
            <person name="Alikhan N.F."/>
            <person name="Baker D."/>
            <person name="Gharbi K."/>
            <person name="Hall N."/>
            <person name="Watson M."/>
            <person name="Adriaenssens E.M."/>
            <person name="Foster-Nyarko E."/>
            <person name="Jarju S."/>
            <person name="Secka A."/>
            <person name="Antonio M."/>
            <person name="Oren A."/>
            <person name="Chaudhuri R.R."/>
            <person name="La Ragione R."/>
            <person name="Hildebrand F."/>
            <person name="Pallen M.J."/>
        </authorList>
    </citation>
    <scope>NUCLEOTIDE SEQUENCE</scope>
    <source>
        <strain evidence="1">CHK179-7159</strain>
    </source>
</reference>
<dbReference type="AlphaFoldDB" id="A0A9D2I536"/>
<dbReference type="EMBL" id="DWYY01000026">
    <property type="protein sequence ID" value="HJA91898.1"/>
    <property type="molecule type" value="Genomic_DNA"/>
</dbReference>
<organism evidence="1 2">
    <name type="scientific">Candidatus Eisenbergiella merdipullorum</name>
    <dbReference type="NCBI Taxonomy" id="2838553"/>
    <lineage>
        <taxon>Bacteria</taxon>
        <taxon>Bacillati</taxon>
        <taxon>Bacillota</taxon>
        <taxon>Clostridia</taxon>
        <taxon>Lachnospirales</taxon>
        <taxon>Lachnospiraceae</taxon>
        <taxon>Eisenbergiella</taxon>
    </lineage>
</organism>